<name>A0A914B9L2_PATMI</name>
<evidence type="ECO:0000256" key="4">
    <source>
        <dbReference type="ARBA" id="ARBA00023242"/>
    </source>
</evidence>
<dbReference type="InterPro" id="IPR013929">
    <property type="entry name" value="RPAP1_C"/>
</dbReference>
<feature type="region of interest" description="Disordered" evidence="5">
    <location>
        <begin position="272"/>
        <end position="348"/>
    </location>
</feature>
<dbReference type="InterPro" id="IPR013930">
    <property type="entry name" value="RPAP1_N"/>
</dbReference>
<dbReference type="OMA" id="KYFLQCV"/>
<evidence type="ECO:0000259" key="8">
    <source>
        <dbReference type="Pfam" id="PF25766"/>
    </source>
</evidence>
<evidence type="ECO:0000256" key="5">
    <source>
        <dbReference type="SAM" id="MobiDB-lite"/>
    </source>
</evidence>
<comment type="similarity">
    <text evidence="2">Belongs to the RPAP1 family.</text>
</comment>
<dbReference type="SUPFAM" id="SSF48371">
    <property type="entry name" value="ARM repeat"/>
    <property type="match status" value="1"/>
</dbReference>
<dbReference type="Proteomes" id="UP000887568">
    <property type="component" value="Unplaced"/>
</dbReference>
<dbReference type="InterPro" id="IPR039913">
    <property type="entry name" value="RPAP1/Rba50"/>
</dbReference>
<feature type="compositionally biased region" description="Low complexity" evidence="5">
    <location>
        <begin position="281"/>
        <end position="293"/>
    </location>
</feature>
<dbReference type="PANTHER" id="PTHR21483:SF18">
    <property type="entry name" value="RNA POLYMERASE II-ASSOCIATED PROTEIN 1"/>
    <property type="match status" value="1"/>
</dbReference>
<feature type="domain" description="RPAP1 N-terminal" evidence="7">
    <location>
        <begin position="234"/>
        <end position="278"/>
    </location>
</feature>
<dbReference type="Pfam" id="PF08621">
    <property type="entry name" value="RPAP1_N"/>
    <property type="match status" value="1"/>
</dbReference>
<sequence>MLRRPKPGETEEDLLRQQQEFLAQQQTAAATVVKRPDKRKPSADGSDSADKVISVKKDVVQLAGLPLSSTVFESSGGPQKKKSRFKEQQTTVSGGQRVTFDLDEDEVDPEEAMEKRDTHITSVLTKIMERDAAPTTRFLPQTTNQGFPTVLHRGTGKQQASGPSKTKKKKSLFAQQFDSSSPSSFGVTAHHQTTPSPTPRTANGQSPDDMRENKESDNMGASPGISGSSSQDWEEIDHENMATLSKMSEAEILAEQRKLKAMLDPSLVSFIQSRNKQKPEATSSASTSQTDSTEMTEPMETEHSANDKSQCTHPEEPTPNAAAAGLPGSDTVSDVKESDRMDEESVQPPIRVGDKWVHMDQAEPDKLEWMKDLPKPSAKSKEGAQGRFDFNGQLVARDAQIPVREGLHHHGDEQEVPGYSLEELFTLSRSAVTQQRVLALQTLARVIYNCRLNQLGGELLEPLIPKLLEAGVLFLLRWSLDDSNEGVIAATMEGLAALLIQPGDESTLDRVFGWHRGMETTPMHPVSVLNDAEDVTEEGEEIQEKDKTDPQIAKQDAIKGLLRMKVLPRLRYILEVVRPPAPVVLNALAILVRVCRHSQEAAHEVMKCPRLMPTILDQFLPTAAWKHQEGIVSDVYGYPVVLAMKLIKVLCVAGRNIAASLLSSGRLMASIVRYITVDPPDMQLNIAEAYELSTASLHVWRVCVDYGLACDEYRELYPLLMQQLMLFRRLSVLPQLSSDEESDAAVHRLQMNRAAAFIGLLEGVVNVAGTAAELQANFSMSNDKTQATASGPQAAPPSINWSHVSGLEAPLEFCCMRWLGEMTDTTRSLDAEVMDMVSCLLNLLASFYARYTQQACYRPIECLHNIEKLVDCTLVPFMTSATFFNVMVNLKLQSTLRFKEEEMSLSAPSLPEFGCDPHNQDRNYPSVRKDSSCGLAIGLLRLVHTLLKIHKGVAKKFCPIVENTYVTAYLKRICKNTQKPSTHLACSFARFEHQALYYLLRLYHSVAQQAESCHQYSILYHSAALSLFARLQPGDEYYVHDLMSSVLFNTDFIAEGRIGDPIAADLADRLSMTATEPSTAPSLIHTGPSRGQLLQTAYEHLVGIRNLYMVFFGTDVEGLAKSRSRSLHQPHRIDSFMLPAFTGALLPVDWIFLPLLHLYTEAQKAEMHGKSVKALPPHILSALVDTLRWIYMLETWRPESLKMVPQAAKIARIFCVFLTGSDLFLEDSVRHYLTPLLRIYTQPDYLKLLDFDAPVPGVTSFYDLFMELLTQYEAVSFGDPLFAHFVLLPMQQRFSVGIRKALWCEHADALRALNLPVSQLILPIENYLYPRETNLELLTIYMSSLINGVVRQPWSPIMYLMALHHLTGFLFSGTSSDQSEAVRARLKLLRQVLAVKDQLILNHLTCYQGPDVSSPHGFSLYPSIPPERAAILEAAQKR</sequence>
<evidence type="ECO:0000256" key="3">
    <source>
        <dbReference type="ARBA" id="ARBA00023163"/>
    </source>
</evidence>
<accession>A0A914B9L2</accession>
<feature type="compositionally biased region" description="Polar residues" evidence="5">
    <location>
        <begin position="173"/>
        <end position="206"/>
    </location>
</feature>
<evidence type="ECO:0000313" key="10">
    <source>
        <dbReference type="Proteomes" id="UP000887568"/>
    </source>
</evidence>
<feature type="region of interest" description="Disordered" evidence="5">
    <location>
        <begin position="23"/>
        <end position="53"/>
    </location>
</feature>
<dbReference type="PANTHER" id="PTHR21483">
    <property type="entry name" value="RNA POLYMERASE II-ASSOCIATED PROTEIN 1"/>
    <property type="match status" value="1"/>
</dbReference>
<dbReference type="Pfam" id="PF25766">
    <property type="entry name" value="TPR_RPAP1"/>
    <property type="match status" value="1"/>
</dbReference>
<feature type="compositionally biased region" description="Polar residues" evidence="5">
    <location>
        <begin position="67"/>
        <end position="77"/>
    </location>
</feature>
<dbReference type="GO" id="GO:0006366">
    <property type="term" value="P:transcription by RNA polymerase II"/>
    <property type="evidence" value="ECO:0007669"/>
    <property type="project" value="InterPro"/>
</dbReference>
<proteinExistence type="inferred from homology"/>
<dbReference type="EnsemblMetazoa" id="XM_038216939.1">
    <property type="protein sequence ID" value="XP_038072867.1"/>
    <property type="gene ID" value="LOC119741207"/>
</dbReference>
<keyword evidence="4" id="KW-0539">Nucleus</keyword>
<evidence type="ECO:0000259" key="6">
    <source>
        <dbReference type="Pfam" id="PF08620"/>
    </source>
</evidence>
<dbReference type="RefSeq" id="XP_038072867.1">
    <property type="nucleotide sequence ID" value="XM_038216939.1"/>
</dbReference>
<feature type="domain" description="RPAP1 C-terminal" evidence="6">
    <location>
        <begin position="387"/>
        <end position="450"/>
    </location>
</feature>
<dbReference type="GeneID" id="119741207"/>
<feature type="region of interest" description="Disordered" evidence="5">
    <location>
        <begin position="66"/>
        <end position="118"/>
    </location>
</feature>
<protein>
    <recommendedName>
        <fullName evidence="11">RNA polymerase II-associated protein 1</fullName>
    </recommendedName>
</protein>
<reference evidence="9" key="1">
    <citation type="submission" date="2022-11" db="UniProtKB">
        <authorList>
            <consortium name="EnsemblMetazoa"/>
        </authorList>
    </citation>
    <scope>IDENTIFICATION</scope>
</reference>
<feature type="compositionally biased region" description="Basic and acidic residues" evidence="5">
    <location>
        <begin position="208"/>
        <end position="217"/>
    </location>
</feature>
<evidence type="ECO:0000313" key="9">
    <source>
        <dbReference type="EnsemblMetazoa" id="XP_038072868.1"/>
    </source>
</evidence>
<feature type="domain" description="RPAP1/MINIYO-like TPR repeats" evidence="8">
    <location>
        <begin position="1151"/>
        <end position="1374"/>
    </location>
</feature>
<feature type="compositionally biased region" description="Polar residues" evidence="5">
    <location>
        <begin position="138"/>
        <end position="147"/>
    </location>
</feature>
<keyword evidence="10" id="KW-1185">Reference proteome</keyword>
<dbReference type="OrthoDB" id="348201at2759"/>
<evidence type="ECO:0008006" key="11">
    <source>
        <dbReference type="Google" id="ProtNLM"/>
    </source>
</evidence>
<comment type="subcellular location">
    <subcellularLocation>
        <location evidence="1">Nucleus</location>
    </subcellularLocation>
</comment>
<keyword evidence="3" id="KW-0804">Transcription</keyword>
<evidence type="ECO:0000259" key="7">
    <source>
        <dbReference type="Pfam" id="PF08621"/>
    </source>
</evidence>
<organism evidence="9 10">
    <name type="scientific">Patiria miniata</name>
    <name type="common">Bat star</name>
    <name type="synonym">Asterina miniata</name>
    <dbReference type="NCBI Taxonomy" id="46514"/>
    <lineage>
        <taxon>Eukaryota</taxon>
        <taxon>Metazoa</taxon>
        <taxon>Echinodermata</taxon>
        <taxon>Eleutherozoa</taxon>
        <taxon>Asterozoa</taxon>
        <taxon>Asteroidea</taxon>
        <taxon>Valvatacea</taxon>
        <taxon>Valvatida</taxon>
        <taxon>Asterinidae</taxon>
        <taxon>Patiria</taxon>
    </lineage>
</organism>
<feature type="region of interest" description="Disordered" evidence="5">
    <location>
        <begin position="131"/>
        <end position="244"/>
    </location>
</feature>
<dbReference type="EnsemblMetazoa" id="XM_038216940.1">
    <property type="protein sequence ID" value="XP_038072868.1"/>
    <property type="gene ID" value="LOC119741207"/>
</dbReference>
<dbReference type="InterPro" id="IPR016024">
    <property type="entry name" value="ARM-type_fold"/>
</dbReference>
<dbReference type="Pfam" id="PF08620">
    <property type="entry name" value="RPAP1_C"/>
    <property type="match status" value="1"/>
</dbReference>
<dbReference type="CTD" id="26015"/>
<dbReference type="RefSeq" id="XP_038072868.1">
    <property type="nucleotide sequence ID" value="XM_038216940.1"/>
</dbReference>
<dbReference type="InterPro" id="IPR057989">
    <property type="entry name" value="TPR_RPAP1/MINIYO-like"/>
</dbReference>
<feature type="compositionally biased region" description="Acidic residues" evidence="5">
    <location>
        <begin position="101"/>
        <end position="111"/>
    </location>
</feature>
<evidence type="ECO:0000256" key="1">
    <source>
        <dbReference type="ARBA" id="ARBA00004123"/>
    </source>
</evidence>
<evidence type="ECO:0000256" key="2">
    <source>
        <dbReference type="ARBA" id="ARBA00009953"/>
    </source>
</evidence>